<feature type="domain" description="Outer membrane protein beta-barrel" evidence="6">
    <location>
        <begin position="5"/>
        <end position="171"/>
    </location>
</feature>
<comment type="similarity">
    <text evidence="4">Belongs to the Omp25/RopB family.</text>
</comment>
<dbReference type="PANTHER" id="PTHR34001">
    <property type="entry name" value="BLL7405 PROTEIN"/>
    <property type="match status" value="1"/>
</dbReference>
<feature type="chain" id="PRO_5010173229" evidence="5">
    <location>
        <begin position="20"/>
        <end position="171"/>
    </location>
</feature>
<feature type="signal peptide" evidence="5">
    <location>
        <begin position="1"/>
        <end position="19"/>
    </location>
</feature>
<accession>A0A1I7B984</accession>
<dbReference type="Pfam" id="PF13505">
    <property type="entry name" value="OMP_b-brl"/>
    <property type="match status" value="1"/>
</dbReference>
<evidence type="ECO:0000259" key="6">
    <source>
        <dbReference type="Pfam" id="PF13505"/>
    </source>
</evidence>
<sequence>MRAAASVAVFTLSASAALAADWTGGYVGAQVGYADLAPSAGRVDGDGTTYGINAGYDYDFGEWVLGAEIDYDRLNINAGTGTNSVNADHLYRAKLRLGYDFGDAMGYVVAGPARLQTSAGSKTDAFYGLGVSVLMSPQWSITGEYLYQNFNDVGGVDAKIQSFTLRAAFRF</sequence>
<dbReference type="EMBL" id="FPAW01000009">
    <property type="protein sequence ID" value="SFT83702.1"/>
    <property type="molecule type" value="Genomic_DNA"/>
</dbReference>
<proteinExistence type="inferred from homology"/>
<dbReference type="OrthoDB" id="268975at2"/>
<dbReference type="STRING" id="999627.SAMN05216236_10920"/>
<dbReference type="InterPro" id="IPR027385">
    <property type="entry name" value="Beta-barrel_OMP"/>
</dbReference>
<evidence type="ECO:0000313" key="7">
    <source>
        <dbReference type="EMBL" id="SFT83702.1"/>
    </source>
</evidence>
<dbReference type="InterPro" id="IPR011250">
    <property type="entry name" value="OMP/PagP_B-barrel"/>
</dbReference>
<organism evidence="7 8">
    <name type="scientific">Sedimentitalea nanhaiensis</name>
    <dbReference type="NCBI Taxonomy" id="999627"/>
    <lineage>
        <taxon>Bacteria</taxon>
        <taxon>Pseudomonadati</taxon>
        <taxon>Pseudomonadota</taxon>
        <taxon>Alphaproteobacteria</taxon>
        <taxon>Rhodobacterales</taxon>
        <taxon>Paracoccaceae</taxon>
        <taxon>Sedimentitalea</taxon>
    </lineage>
</organism>
<protein>
    <submittedName>
        <fullName evidence="7">Outer membrane autotransporter barrel domain-containing protein</fullName>
    </submittedName>
</protein>
<dbReference type="AlphaFoldDB" id="A0A1I7B984"/>
<reference evidence="7 8" key="1">
    <citation type="submission" date="2016-10" db="EMBL/GenBank/DDBJ databases">
        <authorList>
            <person name="de Groot N.N."/>
        </authorList>
    </citation>
    <scope>NUCLEOTIDE SEQUENCE [LARGE SCALE GENOMIC DNA]</scope>
    <source>
        <strain evidence="7 8">CGMCC 1.10959</strain>
    </source>
</reference>
<evidence type="ECO:0000313" key="8">
    <source>
        <dbReference type="Proteomes" id="UP000182466"/>
    </source>
</evidence>
<comment type="subcellular location">
    <subcellularLocation>
        <location evidence="1">Membrane</location>
    </subcellularLocation>
</comment>
<dbReference type="NCBIfam" id="TIGR01414">
    <property type="entry name" value="autotrans_barl"/>
    <property type="match status" value="1"/>
</dbReference>
<dbReference type="eggNOG" id="COG3637">
    <property type="taxonomic scope" value="Bacteria"/>
</dbReference>
<dbReference type="Proteomes" id="UP000182466">
    <property type="component" value="Unassembled WGS sequence"/>
</dbReference>
<evidence type="ECO:0000256" key="4">
    <source>
        <dbReference type="ARBA" id="ARBA00038306"/>
    </source>
</evidence>
<evidence type="ECO:0000256" key="3">
    <source>
        <dbReference type="ARBA" id="ARBA00023136"/>
    </source>
</evidence>
<keyword evidence="2 5" id="KW-0732">Signal</keyword>
<evidence type="ECO:0000256" key="5">
    <source>
        <dbReference type="SAM" id="SignalP"/>
    </source>
</evidence>
<dbReference type="GO" id="GO:0019867">
    <property type="term" value="C:outer membrane"/>
    <property type="evidence" value="ECO:0007669"/>
    <property type="project" value="InterPro"/>
</dbReference>
<keyword evidence="3" id="KW-0472">Membrane</keyword>
<gene>
    <name evidence="7" type="ORF">SAMN05216236_10920</name>
</gene>
<dbReference type="InterPro" id="IPR051692">
    <property type="entry name" value="OMP-like"/>
</dbReference>
<dbReference type="SUPFAM" id="SSF56925">
    <property type="entry name" value="OMPA-like"/>
    <property type="match status" value="1"/>
</dbReference>
<dbReference type="PANTHER" id="PTHR34001:SF3">
    <property type="entry name" value="BLL7405 PROTEIN"/>
    <property type="match status" value="1"/>
</dbReference>
<evidence type="ECO:0000256" key="1">
    <source>
        <dbReference type="ARBA" id="ARBA00004370"/>
    </source>
</evidence>
<dbReference type="RefSeq" id="WP_027261661.1">
    <property type="nucleotide sequence ID" value="NZ_FPAW01000009.1"/>
</dbReference>
<name>A0A1I7B984_9RHOB</name>
<evidence type="ECO:0000256" key="2">
    <source>
        <dbReference type="ARBA" id="ARBA00022729"/>
    </source>
</evidence>
<dbReference type="InterPro" id="IPR006315">
    <property type="entry name" value="OM_autotransptr_brl_dom"/>
</dbReference>
<dbReference type="Gene3D" id="2.40.160.20">
    <property type="match status" value="1"/>
</dbReference>
<keyword evidence="8" id="KW-1185">Reference proteome</keyword>